<dbReference type="Proteomes" id="UP000075683">
    <property type="component" value="Unassembled WGS sequence"/>
</dbReference>
<dbReference type="AlphaFoldDB" id="A0A150L7R4"/>
<dbReference type="Pfam" id="PF19371">
    <property type="entry name" value="DUF5946"/>
    <property type="match status" value="1"/>
</dbReference>
<dbReference type="STRING" id="301148.B4135_4069"/>
<protein>
    <submittedName>
        <fullName evidence="1">Uncharacterized protein</fullName>
    </submittedName>
</protein>
<gene>
    <name evidence="1" type="ORF">B4135_4069</name>
</gene>
<accession>A0A150L7R4</accession>
<name>A0A150L7R4_9BACI</name>
<organism evidence="1 2">
    <name type="scientific">Caldibacillus debilis</name>
    <dbReference type="NCBI Taxonomy" id="301148"/>
    <lineage>
        <taxon>Bacteria</taxon>
        <taxon>Bacillati</taxon>
        <taxon>Bacillota</taxon>
        <taxon>Bacilli</taxon>
        <taxon>Bacillales</taxon>
        <taxon>Bacillaceae</taxon>
        <taxon>Caldibacillus</taxon>
    </lineage>
</organism>
<evidence type="ECO:0000313" key="2">
    <source>
        <dbReference type="Proteomes" id="UP000075683"/>
    </source>
</evidence>
<proteinExistence type="predicted"/>
<comment type="caution">
    <text evidence="1">The sequence shown here is derived from an EMBL/GenBank/DDBJ whole genome shotgun (WGS) entry which is preliminary data.</text>
</comment>
<reference evidence="1 2" key="1">
    <citation type="submission" date="2016-01" db="EMBL/GenBank/DDBJ databases">
        <title>Draft Genome Sequences of Seven Thermophilic Sporeformers Isolated from Foods.</title>
        <authorList>
            <person name="Berendsen E.M."/>
            <person name="Wells-Bennik M.H."/>
            <person name="Krawcyk A.O."/>
            <person name="De Jong A."/>
            <person name="Holsappel S."/>
            <person name="Eijlander R.T."/>
            <person name="Kuipers O.P."/>
        </authorList>
    </citation>
    <scope>NUCLEOTIDE SEQUENCE [LARGE SCALE GENOMIC DNA]</scope>
    <source>
        <strain evidence="1 2">B4135</strain>
    </source>
</reference>
<sequence length="167" mass="19453">MKMGSRMSICPGCGLMLPDRQMERPRGFHATGECYQKYSERSAYTLSKQDIDFIHQHAVDAYSAQHAGSGMKTITVAFSLIGLYYAVERGYTGKQVQRVHMLLSRRKFDWPPLPVPDKPYSLTVNDVLQEKPGKNRDAMLREWMRDVWLCWEHQQEWIRNLSQSLLK</sequence>
<evidence type="ECO:0000313" key="1">
    <source>
        <dbReference type="EMBL" id="KYD08358.1"/>
    </source>
</evidence>
<dbReference type="EMBL" id="LQYT01000140">
    <property type="protein sequence ID" value="KYD08358.1"/>
    <property type="molecule type" value="Genomic_DNA"/>
</dbReference>
<dbReference type="InterPro" id="IPR045990">
    <property type="entry name" value="DUF5946"/>
</dbReference>